<reference evidence="1 2" key="1">
    <citation type="submission" date="2014-06" db="EMBL/GenBank/DDBJ databases">
        <title>Evolutionary Origins and Diversification of the Mycorrhizal Mutualists.</title>
        <authorList>
            <consortium name="DOE Joint Genome Institute"/>
            <consortium name="Mycorrhizal Genomics Consortium"/>
            <person name="Kohler A."/>
            <person name="Kuo A."/>
            <person name="Nagy L.G."/>
            <person name="Floudas D."/>
            <person name="Copeland A."/>
            <person name="Barry K.W."/>
            <person name="Cichocki N."/>
            <person name="Veneault-Fourrey C."/>
            <person name="LaButti K."/>
            <person name="Lindquist E.A."/>
            <person name="Lipzen A."/>
            <person name="Lundell T."/>
            <person name="Morin E."/>
            <person name="Murat C."/>
            <person name="Riley R."/>
            <person name="Ohm R."/>
            <person name="Sun H."/>
            <person name="Tunlid A."/>
            <person name="Henrissat B."/>
            <person name="Grigoriev I.V."/>
            <person name="Hibbett D.S."/>
            <person name="Martin F."/>
        </authorList>
    </citation>
    <scope>NUCLEOTIDE SEQUENCE [LARGE SCALE GENOMIC DNA]</scope>
    <source>
        <strain evidence="1 2">SS14</strain>
    </source>
</reference>
<evidence type="ECO:0000313" key="1">
    <source>
        <dbReference type="EMBL" id="KIJ42335.1"/>
    </source>
</evidence>
<dbReference type="Proteomes" id="UP000054279">
    <property type="component" value="Unassembled WGS sequence"/>
</dbReference>
<protein>
    <recommendedName>
        <fullName evidence="3">F-box domain-containing protein</fullName>
    </recommendedName>
</protein>
<sequence length="190" mass="21981">MAATNISHIYNVILEDIVSHIDIHKDLLNLALVSKLFKDIIILNHIQLRRIRTHVYQDDLWKILIDKPILAANIRTLEVGFDWPMQGTNNNRIIPSMFAALLADPREVRNSPHLLLDALKKMNRLIEFNFDTTVDKLDDDAMLDEIISAVATAPFRLQHLSLWYQYIMTHRNLPDRKPPHVTPHLKSLTG</sequence>
<dbReference type="EMBL" id="KN837130">
    <property type="protein sequence ID" value="KIJ42335.1"/>
    <property type="molecule type" value="Genomic_DNA"/>
</dbReference>
<accession>A0A0C9VUV4</accession>
<keyword evidence="2" id="KW-1185">Reference proteome</keyword>
<dbReference type="HOGENOM" id="CLU_1428830_0_0_1"/>
<proteinExistence type="predicted"/>
<dbReference type="AlphaFoldDB" id="A0A0C9VUV4"/>
<evidence type="ECO:0000313" key="2">
    <source>
        <dbReference type="Proteomes" id="UP000054279"/>
    </source>
</evidence>
<gene>
    <name evidence="1" type="ORF">M422DRAFT_254406</name>
</gene>
<dbReference type="OrthoDB" id="3249214at2759"/>
<organism evidence="1 2">
    <name type="scientific">Sphaerobolus stellatus (strain SS14)</name>
    <dbReference type="NCBI Taxonomy" id="990650"/>
    <lineage>
        <taxon>Eukaryota</taxon>
        <taxon>Fungi</taxon>
        <taxon>Dikarya</taxon>
        <taxon>Basidiomycota</taxon>
        <taxon>Agaricomycotina</taxon>
        <taxon>Agaricomycetes</taxon>
        <taxon>Phallomycetidae</taxon>
        <taxon>Geastrales</taxon>
        <taxon>Sphaerobolaceae</taxon>
        <taxon>Sphaerobolus</taxon>
    </lineage>
</organism>
<name>A0A0C9VUV4_SPHS4</name>
<evidence type="ECO:0008006" key="3">
    <source>
        <dbReference type="Google" id="ProtNLM"/>
    </source>
</evidence>